<keyword evidence="6 8" id="KW-1133">Transmembrane helix</keyword>
<feature type="transmembrane region" description="Helical" evidence="8">
    <location>
        <begin position="7"/>
        <end position="24"/>
    </location>
</feature>
<dbReference type="GO" id="GO:0005886">
    <property type="term" value="C:plasma membrane"/>
    <property type="evidence" value="ECO:0007669"/>
    <property type="project" value="UniProtKB-SubCell"/>
</dbReference>
<comment type="caution">
    <text evidence="10">The sequence shown here is derived from an EMBL/GenBank/DDBJ whole genome shotgun (WGS) entry which is preliminary data.</text>
</comment>
<feature type="transmembrane region" description="Helical" evidence="8">
    <location>
        <begin position="197"/>
        <end position="214"/>
    </location>
</feature>
<evidence type="ECO:0000256" key="3">
    <source>
        <dbReference type="ARBA" id="ARBA00022676"/>
    </source>
</evidence>
<keyword evidence="2" id="KW-1003">Cell membrane</keyword>
<accession>A0A7V3RIA0</accession>
<keyword evidence="4" id="KW-0808">Transferase</keyword>
<dbReference type="InterPro" id="IPR050297">
    <property type="entry name" value="LipidA_mod_glycosyltrf_83"/>
</dbReference>
<dbReference type="GO" id="GO:0016763">
    <property type="term" value="F:pentosyltransferase activity"/>
    <property type="evidence" value="ECO:0007669"/>
    <property type="project" value="TreeGrafter"/>
</dbReference>
<feature type="transmembrane region" description="Helical" evidence="8">
    <location>
        <begin position="68"/>
        <end position="101"/>
    </location>
</feature>
<feature type="domain" description="Glycosyltransferase RgtA/B/C/D-like" evidence="9">
    <location>
        <begin position="65"/>
        <end position="212"/>
    </location>
</feature>
<organism evidence="10">
    <name type="scientific">candidate division WOR-3 bacterium</name>
    <dbReference type="NCBI Taxonomy" id="2052148"/>
    <lineage>
        <taxon>Bacteria</taxon>
        <taxon>Bacteria division WOR-3</taxon>
    </lineage>
</organism>
<dbReference type="PANTHER" id="PTHR33908">
    <property type="entry name" value="MANNOSYLTRANSFERASE YKCB-RELATED"/>
    <property type="match status" value="1"/>
</dbReference>
<dbReference type="AlphaFoldDB" id="A0A7V3RIA0"/>
<evidence type="ECO:0000256" key="5">
    <source>
        <dbReference type="ARBA" id="ARBA00022692"/>
    </source>
</evidence>
<evidence type="ECO:0000259" key="9">
    <source>
        <dbReference type="Pfam" id="PF13231"/>
    </source>
</evidence>
<dbReference type="PANTHER" id="PTHR33908:SF11">
    <property type="entry name" value="MEMBRANE PROTEIN"/>
    <property type="match status" value="1"/>
</dbReference>
<gene>
    <name evidence="10" type="ORF">ENX68_06980</name>
</gene>
<evidence type="ECO:0000256" key="1">
    <source>
        <dbReference type="ARBA" id="ARBA00004651"/>
    </source>
</evidence>
<feature type="transmembrane region" description="Helical" evidence="8">
    <location>
        <begin position="160"/>
        <end position="191"/>
    </location>
</feature>
<dbReference type="Pfam" id="PF13231">
    <property type="entry name" value="PMT_2"/>
    <property type="match status" value="1"/>
</dbReference>
<feature type="transmembrane region" description="Helical" evidence="8">
    <location>
        <begin position="300"/>
        <end position="319"/>
    </location>
</feature>
<dbReference type="InterPro" id="IPR038731">
    <property type="entry name" value="RgtA/B/C-like"/>
</dbReference>
<feature type="transmembrane region" description="Helical" evidence="8">
    <location>
        <begin position="353"/>
        <end position="371"/>
    </location>
</feature>
<protein>
    <recommendedName>
        <fullName evidence="9">Glycosyltransferase RgtA/B/C/D-like domain-containing protein</fullName>
    </recommendedName>
</protein>
<name>A0A7V3RIA0_UNCW3</name>
<evidence type="ECO:0000313" key="10">
    <source>
        <dbReference type="EMBL" id="HGE78720.1"/>
    </source>
</evidence>
<feature type="transmembrane region" description="Helical" evidence="8">
    <location>
        <begin position="275"/>
        <end position="293"/>
    </location>
</feature>
<reference evidence="10" key="1">
    <citation type="journal article" date="2020" name="mSystems">
        <title>Genome- and Community-Level Interaction Insights into Carbon Utilization and Element Cycling Functions of Hydrothermarchaeota in Hydrothermal Sediment.</title>
        <authorList>
            <person name="Zhou Z."/>
            <person name="Liu Y."/>
            <person name="Xu W."/>
            <person name="Pan J."/>
            <person name="Luo Z.H."/>
            <person name="Li M."/>
        </authorList>
    </citation>
    <scope>NUCLEOTIDE SEQUENCE [LARGE SCALE GENOMIC DNA]</scope>
    <source>
        <strain evidence="10">SpSt-961</strain>
    </source>
</reference>
<evidence type="ECO:0000256" key="4">
    <source>
        <dbReference type="ARBA" id="ARBA00022679"/>
    </source>
</evidence>
<evidence type="ECO:0000256" key="6">
    <source>
        <dbReference type="ARBA" id="ARBA00022989"/>
    </source>
</evidence>
<feature type="transmembrane region" description="Helical" evidence="8">
    <location>
        <begin position="325"/>
        <end position="344"/>
    </location>
</feature>
<keyword evidence="7 8" id="KW-0472">Membrane</keyword>
<dbReference type="EMBL" id="DTOZ01000172">
    <property type="protein sequence ID" value="HGE78720.1"/>
    <property type="molecule type" value="Genomic_DNA"/>
</dbReference>
<evidence type="ECO:0000256" key="8">
    <source>
        <dbReference type="SAM" id="Phobius"/>
    </source>
</evidence>
<sequence>MAKKMDSLLWLFLSIYVILSLLLFDPKLFTGGDNAVYIILGEAIAKGTGFKNIYLPDDPPHTQYPFGFPLLLSILILIFGTNIIIFKFFILFMGVLSLYFFYKISQHLFKDNVRFLMPFFISIPIFIIYNHWVLSEIPFLCFSLGSLFFLLKARTNKKIFYYLSFVFGIYSFFIRTAGISMILALALYLLIKKEYKYLLTFLILFFIIFVPWEIRNLKLSEGGGYIDQLLAKNPYQMELGRINFFDLISRIWENFILYSFTILPQTLLPIIKQNILLNIFGLFFTLLTIVGFVKRIKFISIFELYLLFSLIVLLGWPKVWSSERFLLPVLPIFILYIFSGLLWLKEKIKLKNFILVFIIFSVFLNTLEIIYQAKTAIRNNILYLKGDKYAGYSLDWRRYFEIIEWIKDNIPADKVIMARKPEFVYLLSRHKSFCYPFTTNTQKIEEAIKRCDYIILDRFQWTGTTYRYLLPVIQLKPEKYEIINLTRNPEFFLLRVLN</sequence>
<keyword evidence="3" id="KW-0328">Glycosyltransferase</keyword>
<keyword evidence="5 8" id="KW-0812">Transmembrane</keyword>
<proteinExistence type="predicted"/>
<evidence type="ECO:0000256" key="7">
    <source>
        <dbReference type="ARBA" id="ARBA00023136"/>
    </source>
</evidence>
<feature type="transmembrane region" description="Helical" evidence="8">
    <location>
        <begin position="113"/>
        <end position="131"/>
    </location>
</feature>
<comment type="subcellular location">
    <subcellularLocation>
        <location evidence="1">Cell membrane</location>
        <topology evidence="1">Multi-pass membrane protein</topology>
    </subcellularLocation>
</comment>
<dbReference type="GO" id="GO:0009103">
    <property type="term" value="P:lipopolysaccharide biosynthetic process"/>
    <property type="evidence" value="ECO:0007669"/>
    <property type="project" value="UniProtKB-ARBA"/>
</dbReference>
<evidence type="ECO:0000256" key="2">
    <source>
        <dbReference type="ARBA" id="ARBA00022475"/>
    </source>
</evidence>